<keyword evidence="2" id="KW-0813">Transport</keyword>
<evidence type="ECO:0000256" key="1">
    <source>
        <dbReference type="ARBA" id="ARBA00009023"/>
    </source>
</evidence>
<dbReference type="Pfam" id="PF03480">
    <property type="entry name" value="DctP"/>
    <property type="match status" value="1"/>
</dbReference>
<dbReference type="InterPro" id="IPR004682">
    <property type="entry name" value="TRAP_DctP"/>
</dbReference>
<dbReference type="PANTHER" id="PTHR33376">
    <property type="match status" value="1"/>
</dbReference>
<evidence type="ECO:0000256" key="4">
    <source>
        <dbReference type="SAM" id="SignalP"/>
    </source>
</evidence>
<dbReference type="Gene3D" id="3.40.190.170">
    <property type="entry name" value="Bacterial extracellular solute-binding protein, family 7"/>
    <property type="match status" value="1"/>
</dbReference>
<proteinExistence type="inferred from homology"/>
<dbReference type="PIRSF" id="PIRSF006470">
    <property type="entry name" value="DctB"/>
    <property type="match status" value="1"/>
</dbReference>
<reference evidence="5 6" key="1">
    <citation type="submission" date="2024-02" db="EMBL/GenBank/DDBJ databases">
        <title>Roseibium algae sp. nov., isolated from marine alga (Grateloupia sp.), showing potential in myo-inositol conversion.</title>
        <authorList>
            <person name="Wang Y."/>
        </authorList>
    </citation>
    <scope>NUCLEOTIDE SEQUENCE [LARGE SCALE GENOMIC DNA]</scope>
    <source>
        <strain evidence="5 6">H3510</strain>
    </source>
</reference>
<dbReference type="Proteomes" id="UP001385499">
    <property type="component" value="Unassembled WGS sequence"/>
</dbReference>
<protein>
    <submittedName>
        <fullName evidence="5">TRAP transporter substrate-binding protein</fullName>
    </submittedName>
</protein>
<dbReference type="EMBL" id="JBAKIA010000001">
    <property type="protein sequence ID" value="MEJ8472548.1"/>
    <property type="molecule type" value="Genomic_DNA"/>
</dbReference>
<comment type="caution">
    <text evidence="5">The sequence shown here is derived from an EMBL/GenBank/DDBJ whole genome shotgun (WGS) entry which is preliminary data.</text>
</comment>
<evidence type="ECO:0000313" key="5">
    <source>
        <dbReference type="EMBL" id="MEJ8472548.1"/>
    </source>
</evidence>
<gene>
    <name evidence="5" type="ORF">V6575_00475</name>
</gene>
<accession>A0ABU8TEG5</accession>
<comment type="similarity">
    <text evidence="1">Belongs to the bacterial solute-binding protein 7 family.</text>
</comment>
<evidence type="ECO:0000256" key="2">
    <source>
        <dbReference type="ARBA" id="ARBA00022448"/>
    </source>
</evidence>
<evidence type="ECO:0000313" key="6">
    <source>
        <dbReference type="Proteomes" id="UP001385499"/>
    </source>
</evidence>
<dbReference type="InterPro" id="IPR038404">
    <property type="entry name" value="TRAP_DctP_sf"/>
</dbReference>
<dbReference type="RefSeq" id="WP_340272017.1">
    <property type="nucleotide sequence ID" value="NZ_JBAKIA010000001.1"/>
</dbReference>
<dbReference type="NCBIfam" id="NF037995">
    <property type="entry name" value="TRAP_S1"/>
    <property type="match status" value="1"/>
</dbReference>
<feature type="signal peptide" evidence="4">
    <location>
        <begin position="1"/>
        <end position="30"/>
    </location>
</feature>
<dbReference type="CDD" id="cd13603">
    <property type="entry name" value="PBP2_TRAP_Siap_TeaA_like"/>
    <property type="match status" value="1"/>
</dbReference>
<organism evidence="5 6">
    <name type="scientific">Roseibium algae</name>
    <dbReference type="NCBI Taxonomy" id="3123038"/>
    <lineage>
        <taxon>Bacteria</taxon>
        <taxon>Pseudomonadati</taxon>
        <taxon>Pseudomonadota</taxon>
        <taxon>Alphaproteobacteria</taxon>
        <taxon>Hyphomicrobiales</taxon>
        <taxon>Stappiaceae</taxon>
        <taxon>Roseibium</taxon>
    </lineage>
</organism>
<feature type="chain" id="PRO_5046985244" evidence="4">
    <location>
        <begin position="31"/>
        <end position="342"/>
    </location>
</feature>
<dbReference type="PANTHER" id="PTHR33376:SF7">
    <property type="entry name" value="C4-DICARBOXYLATE-BINDING PROTEIN DCTB"/>
    <property type="match status" value="1"/>
</dbReference>
<dbReference type="InterPro" id="IPR018389">
    <property type="entry name" value="DctP_fam"/>
</dbReference>
<name>A0ABU8TEG5_9HYPH</name>
<dbReference type="NCBIfam" id="TIGR00787">
    <property type="entry name" value="dctP"/>
    <property type="match status" value="1"/>
</dbReference>
<sequence length="342" mass="37206">MNALNKFAKFTRGVLLAGATGILAASAAEAADYTAKIGHLESDQQSRNIYLQKVAELVKERTKGEVEFQIFPSGQLGNQREMTEAVQLGVLEATVSPAAFIGGFNPAVSILDIPFLLPADAEKAQKLREGPFGAALLESFSSKGVVGVALWPNGLKNFTSNKPLDNLEDFAGQKFRVMDSKILIEQFDALGASAIALPFGELYTSLQTGVVDGQENPLDTIQRMKFNEVQKYLVVSEHGAMEDVVLFNPTWWNNLPADYQAIITAAFAEVVPELRAHKAKAVEAALATIKESDINVRVASDEEKAALREKMYDKSKAAYIERAGDTGKNLIAVYEKAYSEVQ</sequence>
<evidence type="ECO:0000256" key="3">
    <source>
        <dbReference type="ARBA" id="ARBA00022729"/>
    </source>
</evidence>
<keyword evidence="6" id="KW-1185">Reference proteome</keyword>
<keyword evidence="3 4" id="KW-0732">Signal</keyword>